<evidence type="ECO:0000313" key="3">
    <source>
        <dbReference type="Proteomes" id="UP000789739"/>
    </source>
</evidence>
<keyword evidence="3" id="KW-1185">Reference proteome</keyword>
<name>A0A9N9GHI4_9GLOM</name>
<protein>
    <submittedName>
        <fullName evidence="2">1670_t:CDS:1</fullName>
    </submittedName>
</protein>
<proteinExistence type="predicted"/>
<feature type="region of interest" description="Disordered" evidence="1">
    <location>
        <begin position="1"/>
        <end position="39"/>
    </location>
</feature>
<dbReference type="AlphaFoldDB" id="A0A9N9GHI4"/>
<gene>
    <name evidence="2" type="ORF">PBRASI_LOCUS8153</name>
</gene>
<accession>A0A9N9GHI4</accession>
<dbReference type="Proteomes" id="UP000789739">
    <property type="component" value="Unassembled WGS sequence"/>
</dbReference>
<evidence type="ECO:0000256" key="1">
    <source>
        <dbReference type="SAM" id="MobiDB-lite"/>
    </source>
</evidence>
<dbReference type="EMBL" id="CAJVPI010001396">
    <property type="protein sequence ID" value="CAG8610769.1"/>
    <property type="molecule type" value="Genomic_DNA"/>
</dbReference>
<reference evidence="2" key="1">
    <citation type="submission" date="2021-06" db="EMBL/GenBank/DDBJ databases">
        <authorList>
            <person name="Kallberg Y."/>
            <person name="Tangrot J."/>
            <person name="Rosling A."/>
        </authorList>
    </citation>
    <scope>NUCLEOTIDE SEQUENCE</scope>
    <source>
        <strain evidence="2">BR232B</strain>
    </source>
</reference>
<organism evidence="2 3">
    <name type="scientific">Paraglomus brasilianum</name>
    <dbReference type="NCBI Taxonomy" id="144538"/>
    <lineage>
        <taxon>Eukaryota</taxon>
        <taxon>Fungi</taxon>
        <taxon>Fungi incertae sedis</taxon>
        <taxon>Mucoromycota</taxon>
        <taxon>Glomeromycotina</taxon>
        <taxon>Glomeromycetes</taxon>
        <taxon>Paraglomerales</taxon>
        <taxon>Paraglomeraceae</taxon>
        <taxon>Paraglomus</taxon>
    </lineage>
</organism>
<sequence length="234" mass="25949">MKKVGALATPQQKISRENENQKRKGKSLEDPFSKSTHATSATLATHQATIASGLTSPASGSVIHATPAMVASASQATFTALTQAMAIDKPELQQIRRSMVNPERRLFTPPPIEVREKETPTKGRKRMAKDDDAWTPTDGEILSFVIDNRICTSCWCTGHAFTSCKRVPGKRCPSNKEVFESEGFRPFLAAWKEERRKRISARPDAELGTIVLPQYCNLCFSTEHDEDSCDELSH</sequence>
<feature type="compositionally biased region" description="Basic and acidic residues" evidence="1">
    <location>
        <begin position="14"/>
        <end position="32"/>
    </location>
</feature>
<evidence type="ECO:0000313" key="2">
    <source>
        <dbReference type="EMBL" id="CAG8610769.1"/>
    </source>
</evidence>
<comment type="caution">
    <text evidence="2">The sequence shown here is derived from an EMBL/GenBank/DDBJ whole genome shotgun (WGS) entry which is preliminary data.</text>
</comment>